<gene>
    <name evidence="2" type="ORF">M9Y10_010400</name>
</gene>
<keyword evidence="3" id="KW-1185">Reference proteome</keyword>
<comment type="caution">
    <text evidence="2">The sequence shown here is derived from an EMBL/GenBank/DDBJ whole genome shotgun (WGS) entry which is preliminary data.</text>
</comment>
<evidence type="ECO:0000313" key="2">
    <source>
        <dbReference type="EMBL" id="KAK8864873.1"/>
    </source>
</evidence>
<sequence length="79" mass="9300">MEVSNDGKSSEEVDRRYNDQTLNGSNITHNFKLANERDGFYRFIKLRTTGPSWCCYPSSDGYYAYFYFVEFFGKLDEHA</sequence>
<evidence type="ECO:0000313" key="3">
    <source>
        <dbReference type="Proteomes" id="UP001470230"/>
    </source>
</evidence>
<evidence type="ECO:0000256" key="1">
    <source>
        <dbReference type="SAM" id="MobiDB-lite"/>
    </source>
</evidence>
<feature type="compositionally biased region" description="Basic and acidic residues" evidence="1">
    <location>
        <begin position="8"/>
        <end position="18"/>
    </location>
</feature>
<feature type="region of interest" description="Disordered" evidence="1">
    <location>
        <begin position="1"/>
        <end position="21"/>
    </location>
</feature>
<protein>
    <submittedName>
        <fullName evidence="2">Uncharacterized protein</fullName>
    </submittedName>
</protein>
<reference evidence="2 3" key="1">
    <citation type="submission" date="2024-04" db="EMBL/GenBank/DDBJ databases">
        <title>Tritrichomonas musculus Genome.</title>
        <authorList>
            <person name="Alves-Ferreira E."/>
            <person name="Grigg M."/>
            <person name="Lorenzi H."/>
            <person name="Galac M."/>
        </authorList>
    </citation>
    <scope>NUCLEOTIDE SEQUENCE [LARGE SCALE GENOMIC DNA]</scope>
    <source>
        <strain evidence="2 3">EAF2021</strain>
    </source>
</reference>
<dbReference type="EMBL" id="JAPFFF010000016">
    <property type="protein sequence ID" value="KAK8864873.1"/>
    <property type="molecule type" value="Genomic_DNA"/>
</dbReference>
<proteinExistence type="predicted"/>
<organism evidence="2 3">
    <name type="scientific">Tritrichomonas musculus</name>
    <dbReference type="NCBI Taxonomy" id="1915356"/>
    <lineage>
        <taxon>Eukaryota</taxon>
        <taxon>Metamonada</taxon>
        <taxon>Parabasalia</taxon>
        <taxon>Tritrichomonadida</taxon>
        <taxon>Tritrichomonadidae</taxon>
        <taxon>Tritrichomonas</taxon>
    </lineage>
</organism>
<accession>A0ABR2IKS7</accession>
<name>A0ABR2IKS7_9EUKA</name>
<dbReference type="Proteomes" id="UP001470230">
    <property type="component" value="Unassembled WGS sequence"/>
</dbReference>